<dbReference type="Pfam" id="PF00089">
    <property type="entry name" value="Trypsin"/>
    <property type="match status" value="1"/>
</dbReference>
<evidence type="ECO:0000256" key="3">
    <source>
        <dbReference type="ARBA" id="ARBA00022801"/>
    </source>
</evidence>
<name>A0A1A9WCH5_9MUSC</name>
<dbReference type="VEuPathDB" id="VectorBase:GBRI014487"/>
<keyword evidence="3" id="KW-0378">Hydrolase</keyword>
<comment type="similarity">
    <text evidence="1">Belongs to the peptidase S1 family.</text>
</comment>
<dbReference type="SUPFAM" id="SSF50494">
    <property type="entry name" value="Trypsin-like serine proteases"/>
    <property type="match status" value="1"/>
</dbReference>
<dbReference type="InterPro" id="IPR001254">
    <property type="entry name" value="Trypsin_dom"/>
</dbReference>
<evidence type="ECO:0000256" key="1">
    <source>
        <dbReference type="ARBA" id="ARBA00007664"/>
    </source>
</evidence>
<dbReference type="PROSITE" id="PS50240">
    <property type="entry name" value="TRYPSIN_DOM"/>
    <property type="match status" value="1"/>
</dbReference>
<dbReference type="GO" id="GO:0006508">
    <property type="term" value="P:proteolysis"/>
    <property type="evidence" value="ECO:0007669"/>
    <property type="project" value="UniProtKB-KW"/>
</dbReference>
<dbReference type="InterPro" id="IPR043504">
    <property type="entry name" value="Peptidase_S1_PA_chymotrypsin"/>
</dbReference>
<reference evidence="7" key="2">
    <citation type="submission" date="2020-05" db="UniProtKB">
        <authorList>
            <consortium name="EnsemblMetazoa"/>
        </authorList>
    </citation>
    <scope>IDENTIFICATION</scope>
    <source>
        <strain evidence="7">IAEA</strain>
    </source>
</reference>
<evidence type="ECO:0000313" key="7">
    <source>
        <dbReference type="EnsemblMetazoa" id="GBRI014487-PA"/>
    </source>
</evidence>
<dbReference type="PRINTS" id="PR00722">
    <property type="entry name" value="CHYMOTRYPSIN"/>
</dbReference>
<protein>
    <recommendedName>
        <fullName evidence="6">Peptidase S1 domain-containing protein</fullName>
    </recommendedName>
</protein>
<dbReference type="InterPro" id="IPR050430">
    <property type="entry name" value="Peptidase_S1"/>
</dbReference>
<dbReference type="EnsemblMetazoa" id="GBRI014487-RA">
    <property type="protein sequence ID" value="GBRI014487-PA"/>
    <property type="gene ID" value="GBRI014487"/>
</dbReference>
<dbReference type="PANTHER" id="PTHR24276:SF91">
    <property type="entry name" value="AT26814P-RELATED"/>
    <property type="match status" value="1"/>
</dbReference>
<dbReference type="CDD" id="cd00190">
    <property type="entry name" value="Tryp_SPc"/>
    <property type="match status" value="1"/>
</dbReference>
<evidence type="ECO:0000256" key="5">
    <source>
        <dbReference type="ARBA" id="ARBA00023157"/>
    </source>
</evidence>
<keyword evidence="5" id="KW-1015">Disulfide bond</keyword>
<dbReference type="PANTHER" id="PTHR24276">
    <property type="entry name" value="POLYSERASE-RELATED"/>
    <property type="match status" value="1"/>
</dbReference>
<dbReference type="InterPro" id="IPR001314">
    <property type="entry name" value="Peptidase_S1A"/>
</dbReference>
<feature type="domain" description="Peptidase S1" evidence="6">
    <location>
        <begin position="31"/>
        <end position="244"/>
    </location>
</feature>
<evidence type="ECO:0000259" key="6">
    <source>
        <dbReference type="PROSITE" id="PS50240"/>
    </source>
</evidence>
<dbReference type="InterPro" id="IPR009003">
    <property type="entry name" value="Peptidase_S1_PA"/>
</dbReference>
<keyword evidence="4" id="KW-0720">Serine protease</keyword>
<proteinExistence type="inferred from homology"/>
<evidence type="ECO:0000256" key="2">
    <source>
        <dbReference type="ARBA" id="ARBA00022670"/>
    </source>
</evidence>
<sequence length="244" mass="27145">MDRTGKGSLYAVTFRDHELNEDENEEETFLISGGYRLKTHDKAKYAVSVRKRFVKTIFGDTHLCGGSIISSKVILTSAHCMFISDAERQYNANELSVIIGTPNRLNRTLVSERLLVSHIKIHEKFSNDAVYWDIALMILYKNIKLNGWSAAIVPLSVVPAKIGTICTALGWGRLYENGPITNQVTYIDVPLLDYNTCTRLMPNFGEGQFCAADGEDLQKDACEGDVGGPLICDGRLQYTIITIS</sequence>
<dbReference type="GO" id="GO:0004252">
    <property type="term" value="F:serine-type endopeptidase activity"/>
    <property type="evidence" value="ECO:0007669"/>
    <property type="project" value="InterPro"/>
</dbReference>
<keyword evidence="2" id="KW-0645">Protease</keyword>
<reference evidence="8" key="1">
    <citation type="submission" date="2014-03" db="EMBL/GenBank/DDBJ databases">
        <authorList>
            <person name="Aksoy S."/>
            <person name="Warren W."/>
            <person name="Wilson R.K."/>
        </authorList>
    </citation>
    <scope>NUCLEOTIDE SEQUENCE [LARGE SCALE GENOMIC DNA]</scope>
    <source>
        <strain evidence="8">IAEA</strain>
    </source>
</reference>
<dbReference type="AlphaFoldDB" id="A0A1A9WCH5"/>
<evidence type="ECO:0000256" key="4">
    <source>
        <dbReference type="ARBA" id="ARBA00022825"/>
    </source>
</evidence>
<dbReference type="STRING" id="37001.A0A1A9WCH5"/>
<dbReference type="Gene3D" id="2.40.10.10">
    <property type="entry name" value="Trypsin-like serine proteases"/>
    <property type="match status" value="1"/>
</dbReference>
<organism evidence="7 8">
    <name type="scientific">Glossina brevipalpis</name>
    <dbReference type="NCBI Taxonomy" id="37001"/>
    <lineage>
        <taxon>Eukaryota</taxon>
        <taxon>Metazoa</taxon>
        <taxon>Ecdysozoa</taxon>
        <taxon>Arthropoda</taxon>
        <taxon>Hexapoda</taxon>
        <taxon>Insecta</taxon>
        <taxon>Pterygota</taxon>
        <taxon>Neoptera</taxon>
        <taxon>Endopterygota</taxon>
        <taxon>Diptera</taxon>
        <taxon>Brachycera</taxon>
        <taxon>Muscomorpha</taxon>
        <taxon>Hippoboscoidea</taxon>
        <taxon>Glossinidae</taxon>
        <taxon>Glossina</taxon>
    </lineage>
</organism>
<keyword evidence="8" id="KW-1185">Reference proteome</keyword>
<dbReference type="SMART" id="SM00020">
    <property type="entry name" value="Tryp_SPc"/>
    <property type="match status" value="1"/>
</dbReference>
<dbReference type="Proteomes" id="UP000091820">
    <property type="component" value="Unassembled WGS sequence"/>
</dbReference>
<evidence type="ECO:0000313" key="8">
    <source>
        <dbReference type="Proteomes" id="UP000091820"/>
    </source>
</evidence>
<accession>A0A1A9WCH5</accession>